<sequence length="117" mass="12908">MCWCKQDLGRYSGRLLGSADVHQHLSTVDLIHGFYSGSKMYPGQILFLLLSCFILPPPCPALPDVIPIVKSIGPADTRVRPANIVSCNPFEMDHGKHVFLTGKHKGNMKKCYPTVGQ</sequence>
<name>A0A7R9JJU6_TIMCA</name>
<protein>
    <submittedName>
        <fullName evidence="1">(California timema) hypothetical protein</fullName>
    </submittedName>
</protein>
<gene>
    <name evidence="1" type="ORF">TCMB3V08_LOCUS13199</name>
</gene>
<dbReference type="EMBL" id="OE203044">
    <property type="protein sequence ID" value="CAD7580666.1"/>
    <property type="molecule type" value="Genomic_DNA"/>
</dbReference>
<dbReference type="AlphaFoldDB" id="A0A7R9JJU6"/>
<organism evidence="1">
    <name type="scientific">Timema californicum</name>
    <name type="common">California timema</name>
    <name type="synonym">Walking stick</name>
    <dbReference type="NCBI Taxonomy" id="61474"/>
    <lineage>
        <taxon>Eukaryota</taxon>
        <taxon>Metazoa</taxon>
        <taxon>Ecdysozoa</taxon>
        <taxon>Arthropoda</taxon>
        <taxon>Hexapoda</taxon>
        <taxon>Insecta</taxon>
        <taxon>Pterygota</taxon>
        <taxon>Neoptera</taxon>
        <taxon>Polyneoptera</taxon>
        <taxon>Phasmatodea</taxon>
        <taxon>Timematodea</taxon>
        <taxon>Timematoidea</taxon>
        <taxon>Timematidae</taxon>
        <taxon>Timema</taxon>
    </lineage>
</organism>
<evidence type="ECO:0000313" key="1">
    <source>
        <dbReference type="EMBL" id="CAD7580666.1"/>
    </source>
</evidence>
<accession>A0A7R9JJU6</accession>
<reference evidence="1" key="1">
    <citation type="submission" date="2020-11" db="EMBL/GenBank/DDBJ databases">
        <authorList>
            <person name="Tran Van P."/>
        </authorList>
    </citation>
    <scope>NUCLEOTIDE SEQUENCE</scope>
</reference>
<proteinExistence type="predicted"/>